<evidence type="ECO:0000313" key="10">
    <source>
        <dbReference type="EMBL" id="WFD44481.1"/>
    </source>
</evidence>
<dbReference type="EMBL" id="CP118378">
    <property type="protein sequence ID" value="WFD44481.1"/>
    <property type="molecule type" value="Genomic_DNA"/>
</dbReference>
<evidence type="ECO:0000256" key="3">
    <source>
        <dbReference type="ARBA" id="ARBA00022793"/>
    </source>
</evidence>
<evidence type="ECO:0000256" key="4">
    <source>
        <dbReference type="ARBA" id="ARBA00022833"/>
    </source>
</evidence>
<gene>
    <name evidence="10" type="ORF">MPSI1_003149</name>
</gene>
<reference evidence="10" key="1">
    <citation type="submission" date="2023-02" db="EMBL/GenBank/DDBJ databases">
        <title>Mating type loci evolution in Malassezia.</title>
        <authorList>
            <person name="Coelho M.A."/>
        </authorList>
    </citation>
    <scope>NUCLEOTIDE SEQUENCE</scope>
    <source>
        <strain evidence="10">CBS 14136</strain>
    </source>
</reference>
<keyword evidence="2" id="KW-0479">Metal-binding</keyword>
<sequence length="323" mass="35220">MTVKASEAQSKNRIDLHQHLVPPFWAESLPDHGGDPSGWSSPEWSPDMAISYMDAAGIAKGVLSLTAPSVVGWEGEERRAMARRVNDYATTLVKQRPDRFGNFATLPLPDVEGSVIEAKRALDELGADGVVVMSNYGGKYLGEEDYAPLWKVINERSATVFIHPGAPAIDLLPGIPGPAIDYPFDTTRTAVHMVLNKVLERYNKAKFILSHAGGFVPYAASRFAVVLGGLYPDEFNEESVLEQLKGFYYDIALSSTEVPVVALTSFARQGHIVFGSDFPYAPEPIAISFAQRFDAITKLTDEQHSAINHGNARALVKDTSGKL</sequence>
<evidence type="ECO:0000259" key="9">
    <source>
        <dbReference type="Pfam" id="PF04909"/>
    </source>
</evidence>
<dbReference type="GO" id="GO:0047596">
    <property type="term" value="F:6-methylsalicylate decarboxylase activity"/>
    <property type="evidence" value="ECO:0007669"/>
    <property type="project" value="UniProtKB-EC"/>
</dbReference>
<comment type="catalytic activity">
    <reaction evidence="6">
        <text>6-methylsalicylate + H(+) = 3-methylphenol + CO2</text>
        <dbReference type="Rhea" id="RHEA:23112"/>
        <dbReference type="ChEBI" id="CHEBI:15378"/>
        <dbReference type="ChEBI" id="CHEBI:16526"/>
        <dbReference type="ChEBI" id="CHEBI:17231"/>
        <dbReference type="ChEBI" id="CHEBI:36658"/>
        <dbReference type="EC" id="4.1.1.52"/>
    </reaction>
    <physiologicalReaction direction="left-to-right" evidence="6">
        <dbReference type="Rhea" id="RHEA:23113"/>
    </physiologicalReaction>
</comment>
<dbReference type="GO" id="GO:0016787">
    <property type="term" value="F:hydrolase activity"/>
    <property type="evidence" value="ECO:0007669"/>
    <property type="project" value="InterPro"/>
</dbReference>
<dbReference type="GO" id="GO:0046872">
    <property type="term" value="F:metal ion binding"/>
    <property type="evidence" value="ECO:0007669"/>
    <property type="project" value="UniProtKB-KW"/>
</dbReference>
<evidence type="ECO:0000256" key="2">
    <source>
        <dbReference type="ARBA" id="ARBA00022723"/>
    </source>
</evidence>
<proteinExistence type="inferred from homology"/>
<feature type="domain" description="Amidohydrolase-related" evidence="9">
    <location>
        <begin position="14"/>
        <end position="316"/>
    </location>
</feature>
<evidence type="ECO:0000313" key="11">
    <source>
        <dbReference type="Proteomes" id="UP001214628"/>
    </source>
</evidence>
<dbReference type="SUPFAM" id="SSF51556">
    <property type="entry name" value="Metallo-dependent hydrolases"/>
    <property type="match status" value="1"/>
</dbReference>
<evidence type="ECO:0000256" key="6">
    <source>
        <dbReference type="ARBA" id="ARBA00036832"/>
    </source>
</evidence>
<dbReference type="Proteomes" id="UP001214628">
    <property type="component" value="Chromosome 4"/>
</dbReference>
<keyword evidence="11" id="KW-1185">Reference proteome</keyword>
<evidence type="ECO:0000256" key="5">
    <source>
        <dbReference type="ARBA" id="ARBA00023239"/>
    </source>
</evidence>
<dbReference type="PANTHER" id="PTHR21240">
    <property type="entry name" value="2-AMINO-3-CARBOXYLMUCONATE-6-SEMIALDEHYDE DECARBOXYLASE"/>
    <property type="match status" value="1"/>
</dbReference>
<evidence type="ECO:0000256" key="8">
    <source>
        <dbReference type="RuleBase" id="RU366045"/>
    </source>
</evidence>
<name>A0AAF0F777_9BASI</name>
<dbReference type="InterPro" id="IPR006680">
    <property type="entry name" value="Amidohydro-rel"/>
</dbReference>
<evidence type="ECO:0000256" key="7">
    <source>
        <dbReference type="ARBA" id="ARBA00038889"/>
    </source>
</evidence>
<dbReference type="GO" id="GO:0005829">
    <property type="term" value="C:cytosol"/>
    <property type="evidence" value="ECO:0007669"/>
    <property type="project" value="TreeGrafter"/>
</dbReference>
<protein>
    <recommendedName>
        <fullName evidence="7">6-methylsalicylate decarboxylase</fullName>
        <ecNumber evidence="7">4.1.1.52</ecNumber>
    </recommendedName>
</protein>
<dbReference type="InterPro" id="IPR032466">
    <property type="entry name" value="Metal_Hydrolase"/>
</dbReference>
<organism evidence="10 11">
    <name type="scientific">Malassezia psittaci</name>
    <dbReference type="NCBI Taxonomy" id="1821823"/>
    <lineage>
        <taxon>Eukaryota</taxon>
        <taxon>Fungi</taxon>
        <taxon>Dikarya</taxon>
        <taxon>Basidiomycota</taxon>
        <taxon>Ustilaginomycotina</taxon>
        <taxon>Malasseziomycetes</taxon>
        <taxon>Malasseziales</taxon>
        <taxon>Malasseziaceae</taxon>
        <taxon>Malassezia</taxon>
    </lineage>
</organism>
<dbReference type="EC" id="4.1.1.52" evidence="7"/>
<dbReference type="Gene3D" id="3.20.20.140">
    <property type="entry name" value="Metal-dependent hydrolases"/>
    <property type="match status" value="1"/>
</dbReference>
<dbReference type="AlphaFoldDB" id="A0AAF0F777"/>
<keyword evidence="5 8" id="KW-0456">Lyase</keyword>
<keyword evidence="3 8" id="KW-0210">Decarboxylase</keyword>
<comment type="similarity">
    <text evidence="1">Belongs to the metallo-dependent hydrolases superfamily. ACMSD family.</text>
</comment>
<evidence type="ECO:0000256" key="1">
    <source>
        <dbReference type="ARBA" id="ARBA00005871"/>
    </source>
</evidence>
<dbReference type="InterPro" id="IPR032465">
    <property type="entry name" value="ACMSD"/>
</dbReference>
<dbReference type="PANTHER" id="PTHR21240:SF29">
    <property type="entry name" value="AMIDOHYDROLASE-RELATED DOMAIN-CONTAINING PROTEIN"/>
    <property type="match status" value="1"/>
</dbReference>
<dbReference type="Pfam" id="PF04909">
    <property type="entry name" value="Amidohydro_2"/>
    <property type="match status" value="1"/>
</dbReference>
<dbReference type="GO" id="GO:0019748">
    <property type="term" value="P:secondary metabolic process"/>
    <property type="evidence" value="ECO:0007669"/>
    <property type="project" value="TreeGrafter"/>
</dbReference>
<accession>A0AAF0F777</accession>
<keyword evidence="4" id="KW-0862">Zinc</keyword>